<keyword evidence="1" id="KW-1133">Transmembrane helix</keyword>
<dbReference type="AlphaFoldDB" id="A0A1H4MJE9"/>
<name>A0A1H4MJE9_9BACT</name>
<dbReference type="Proteomes" id="UP000182409">
    <property type="component" value="Unassembled WGS sequence"/>
</dbReference>
<dbReference type="Gene3D" id="1.25.40.10">
    <property type="entry name" value="Tetratricopeptide repeat domain"/>
    <property type="match status" value="1"/>
</dbReference>
<dbReference type="SUPFAM" id="SSF48452">
    <property type="entry name" value="TPR-like"/>
    <property type="match status" value="1"/>
</dbReference>
<gene>
    <name evidence="2" type="ORF">SAMN05443244_1953</name>
</gene>
<keyword evidence="1" id="KW-0472">Membrane</keyword>
<dbReference type="InterPro" id="IPR011990">
    <property type="entry name" value="TPR-like_helical_dom_sf"/>
</dbReference>
<accession>A0A1H4MJE9</accession>
<evidence type="ECO:0000256" key="1">
    <source>
        <dbReference type="SAM" id="Phobius"/>
    </source>
</evidence>
<dbReference type="EMBL" id="FNSD01000001">
    <property type="protein sequence ID" value="SEB83211.1"/>
    <property type="molecule type" value="Genomic_DNA"/>
</dbReference>
<evidence type="ECO:0000313" key="3">
    <source>
        <dbReference type="Proteomes" id="UP000182409"/>
    </source>
</evidence>
<sequence>MDTPTRTKPLAIREDGPLAVNTNSSSTAFFDRIQNNRALAIRLAVAVVALVVIASVFAFVSSHRAEAASSALAEAMQTYDAPIATPDQPVPANMKSFSSLEERAKAANAQFADVANKYGSTDAGRNALYLQGVTAMQAGQNASAEELLKKSSDSWNHDIATLSQMALAGLYRSTARESLAIEQYNKVIAKPSTLVPAGLAQLELAEMYEANGKQAEAKKIYAQIKDKDPKSASAEIATQKLSGPSAQ</sequence>
<dbReference type="Pfam" id="PF04733">
    <property type="entry name" value="Coatomer_E"/>
    <property type="match status" value="1"/>
</dbReference>
<reference evidence="2 3" key="1">
    <citation type="submission" date="2016-10" db="EMBL/GenBank/DDBJ databases">
        <authorList>
            <person name="de Groot N.N."/>
        </authorList>
    </citation>
    <scope>NUCLEOTIDE SEQUENCE [LARGE SCALE GENOMIC DNA]</scope>
    <source>
        <strain evidence="2 3">AB35.6</strain>
    </source>
</reference>
<protein>
    <submittedName>
        <fullName evidence="2">Coatomer epsilon subunit</fullName>
    </submittedName>
</protein>
<proteinExistence type="predicted"/>
<evidence type="ECO:0000313" key="2">
    <source>
        <dbReference type="EMBL" id="SEB83211.1"/>
    </source>
</evidence>
<dbReference type="RefSeq" id="WP_170835009.1">
    <property type="nucleotide sequence ID" value="NZ_FNSD01000001.1"/>
</dbReference>
<organism evidence="2 3">
    <name type="scientific">Terriglobus roseus</name>
    <dbReference type="NCBI Taxonomy" id="392734"/>
    <lineage>
        <taxon>Bacteria</taxon>
        <taxon>Pseudomonadati</taxon>
        <taxon>Acidobacteriota</taxon>
        <taxon>Terriglobia</taxon>
        <taxon>Terriglobales</taxon>
        <taxon>Acidobacteriaceae</taxon>
        <taxon>Terriglobus</taxon>
    </lineage>
</organism>
<keyword evidence="1" id="KW-0812">Transmembrane</keyword>
<feature type="transmembrane region" description="Helical" evidence="1">
    <location>
        <begin position="39"/>
        <end position="60"/>
    </location>
</feature>